<dbReference type="OrthoDB" id="49520at2759"/>
<dbReference type="PANTHER" id="PTHR31200:SF1">
    <property type="entry name" value="INO80 COMPLEX SUBUNIT C"/>
    <property type="match status" value="1"/>
</dbReference>
<dbReference type="AlphaFoldDB" id="A0A165FBN1"/>
<evidence type="ECO:0000256" key="3">
    <source>
        <dbReference type="ARBA" id="ARBA00023163"/>
    </source>
</evidence>
<reference evidence="7 8" key="1">
    <citation type="journal article" date="2016" name="Mol. Biol. Evol.">
        <title>Comparative Genomics of Early-Diverging Mushroom-Forming Fungi Provides Insights into the Origins of Lignocellulose Decay Capabilities.</title>
        <authorList>
            <person name="Nagy L.G."/>
            <person name="Riley R."/>
            <person name="Tritt A."/>
            <person name="Adam C."/>
            <person name="Daum C."/>
            <person name="Floudas D."/>
            <person name="Sun H."/>
            <person name="Yadav J.S."/>
            <person name="Pangilinan J."/>
            <person name="Larsson K.H."/>
            <person name="Matsuura K."/>
            <person name="Barry K."/>
            <person name="Labutti K."/>
            <person name="Kuo R."/>
            <person name="Ohm R.A."/>
            <person name="Bhattacharya S.S."/>
            <person name="Shirouzu T."/>
            <person name="Yoshinaga Y."/>
            <person name="Martin F.M."/>
            <person name="Grigoriev I.V."/>
            <person name="Hibbett D.S."/>
        </authorList>
    </citation>
    <scope>NUCLEOTIDE SEQUENCE [LARGE SCALE GENOMIC DNA]</scope>
    <source>
        <strain evidence="7 8">HHB12733</strain>
    </source>
</reference>
<feature type="region of interest" description="Disordered" evidence="5">
    <location>
        <begin position="1"/>
        <end position="53"/>
    </location>
</feature>
<dbReference type="InParanoid" id="A0A165FBN1"/>
<dbReference type="InterPro" id="IPR013272">
    <property type="entry name" value="Vps72/YL1_C"/>
</dbReference>
<sequence length="146" mass="16729">MAPKKPTRKSLVGLESSEGSAEQTEAERLSFLNTPRPFKNPRYTRPQSKKLRSTKQILAAERERERLKREAGHFSKEVPTYIAIEAPPSLLPQKRYCDITGLEAPYTDPQSKLRYHNKAVYDLIKTIPPSTTHEYLAIRGQHSVIR</sequence>
<dbReference type="FunCoup" id="A0A165FBN1">
    <property type="interactions" value="196"/>
</dbReference>
<keyword evidence="3" id="KW-0804">Transcription</keyword>
<keyword evidence="2" id="KW-0805">Transcription regulation</keyword>
<evidence type="ECO:0000259" key="6">
    <source>
        <dbReference type="SMART" id="SM00993"/>
    </source>
</evidence>
<evidence type="ECO:0000256" key="1">
    <source>
        <dbReference type="ARBA" id="ARBA00004123"/>
    </source>
</evidence>
<evidence type="ECO:0000256" key="2">
    <source>
        <dbReference type="ARBA" id="ARBA00023015"/>
    </source>
</evidence>
<gene>
    <name evidence="7" type="ORF">CALCODRAFT_497283</name>
</gene>
<organism evidence="7 8">
    <name type="scientific">Calocera cornea HHB12733</name>
    <dbReference type="NCBI Taxonomy" id="1353952"/>
    <lineage>
        <taxon>Eukaryota</taxon>
        <taxon>Fungi</taxon>
        <taxon>Dikarya</taxon>
        <taxon>Basidiomycota</taxon>
        <taxon>Agaricomycotina</taxon>
        <taxon>Dacrymycetes</taxon>
        <taxon>Dacrymycetales</taxon>
        <taxon>Dacrymycetaceae</taxon>
        <taxon>Calocera</taxon>
    </lineage>
</organism>
<dbReference type="SMART" id="SM00993">
    <property type="entry name" value="YL1_C"/>
    <property type="match status" value="1"/>
</dbReference>
<dbReference type="STRING" id="1353952.A0A165FBN1"/>
<dbReference type="GO" id="GO:0031011">
    <property type="term" value="C:Ino80 complex"/>
    <property type="evidence" value="ECO:0007669"/>
    <property type="project" value="InterPro"/>
</dbReference>
<feature type="domain" description="Vps72/YL1 C-terminal" evidence="6">
    <location>
        <begin position="95"/>
        <end position="124"/>
    </location>
</feature>
<evidence type="ECO:0000313" key="7">
    <source>
        <dbReference type="EMBL" id="KZT56514.1"/>
    </source>
</evidence>
<dbReference type="PANTHER" id="PTHR31200">
    <property type="entry name" value="INO80 COMPLEX SUBUNIT C"/>
    <property type="match status" value="1"/>
</dbReference>
<proteinExistence type="predicted"/>
<protein>
    <recommendedName>
        <fullName evidence="6">Vps72/YL1 C-terminal domain-containing protein</fullName>
    </recommendedName>
</protein>
<evidence type="ECO:0000256" key="5">
    <source>
        <dbReference type="SAM" id="MobiDB-lite"/>
    </source>
</evidence>
<keyword evidence="4" id="KW-0539">Nucleus</keyword>
<dbReference type="EMBL" id="KV423976">
    <property type="protein sequence ID" value="KZT56514.1"/>
    <property type="molecule type" value="Genomic_DNA"/>
</dbReference>
<dbReference type="InterPro" id="IPR029525">
    <property type="entry name" value="INO80C/Ies6"/>
</dbReference>
<dbReference type="Pfam" id="PF08265">
    <property type="entry name" value="YL1_C"/>
    <property type="match status" value="1"/>
</dbReference>
<keyword evidence="8" id="KW-1185">Reference proteome</keyword>
<name>A0A165FBN1_9BASI</name>
<comment type="subcellular location">
    <subcellularLocation>
        <location evidence="1">Nucleus</location>
    </subcellularLocation>
</comment>
<dbReference type="Proteomes" id="UP000076842">
    <property type="component" value="Unassembled WGS sequence"/>
</dbReference>
<accession>A0A165FBN1</accession>
<evidence type="ECO:0000313" key="8">
    <source>
        <dbReference type="Proteomes" id="UP000076842"/>
    </source>
</evidence>
<dbReference type="GO" id="GO:0006338">
    <property type="term" value="P:chromatin remodeling"/>
    <property type="evidence" value="ECO:0007669"/>
    <property type="project" value="InterPro"/>
</dbReference>
<evidence type="ECO:0000256" key="4">
    <source>
        <dbReference type="ARBA" id="ARBA00023242"/>
    </source>
</evidence>